<dbReference type="PANTHER" id="PTHR30298">
    <property type="entry name" value="H REPEAT-ASSOCIATED PREDICTED TRANSPOSASE"/>
    <property type="match status" value="1"/>
</dbReference>
<organism evidence="3 4">
    <name type="scientific">Leptospirillum ferrodiazotrophum</name>
    <dbReference type="NCBI Taxonomy" id="412449"/>
    <lineage>
        <taxon>Bacteria</taxon>
        <taxon>Pseudomonadati</taxon>
        <taxon>Nitrospirota</taxon>
        <taxon>Nitrospiria</taxon>
        <taxon>Nitrospirales</taxon>
        <taxon>Nitrospiraceae</taxon>
        <taxon>Leptospirillum</taxon>
    </lineage>
</organism>
<feature type="region of interest" description="Disordered" evidence="1">
    <location>
        <begin position="1"/>
        <end position="27"/>
    </location>
</feature>
<proteinExistence type="predicted"/>
<dbReference type="Pfam" id="PF01609">
    <property type="entry name" value="DDE_Tnp_1"/>
    <property type="match status" value="1"/>
</dbReference>
<feature type="domain" description="Transposase IS4-like" evidence="2">
    <location>
        <begin position="54"/>
        <end position="143"/>
    </location>
</feature>
<dbReference type="InterPro" id="IPR047647">
    <property type="entry name" value="ISAs1_transpos"/>
</dbReference>
<gene>
    <name evidence="3" type="ORF">UBAL3_94320001</name>
</gene>
<dbReference type="GO" id="GO:0003677">
    <property type="term" value="F:DNA binding"/>
    <property type="evidence" value="ECO:0007669"/>
    <property type="project" value="InterPro"/>
</dbReference>
<name>C6HYV9_9BACT</name>
<sequence length="174" mass="19607">MSSRSRTTGKPSKTRSPASTTRLFPPPHTMTFSGHGRIETQTIRVSSLLKGYSDFPHLEQVFRIDRVTRFKKKGKTRKETALGVTSLSSGQASPRELLDFVRGHWEIENRLHWIRDSVFREDTCTTRTGNGAHVMATLRNMTISLLRVAGSKSIAPVLDSFSNKSSRIFRFLGL</sequence>
<dbReference type="PANTHER" id="PTHR30298:SF0">
    <property type="entry name" value="PROTEIN YBFL-RELATED"/>
    <property type="match status" value="1"/>
</dbReference>
<dbReference type="GO" id="GO:0006313">
    <property type="term" value="P:DNA transposition"/>
    <property type="evidence" value="ECO:0007669"/>
    <property type="project" value="InterPro"/>
</dbReference>
<evidence type="ECO:0000256" key="1">
    <source>
        <dbReference type="SAM" id="MobiDB-lite"/>
    </source>
</evidence>
<keyword evidence="4" id="KW-1185">Reference proteome</keyword>
<evidence type="ECO:0000313" key="3">
    <source>
        <dbReference type="EMBL" id="EES52145.1"/>
    </source>
</evidence>
<dbReference type="NCBIfam" id="NF033564">
    <property type="entry name" value="transpos_ISAs1"/>
    <property type="match status" value="1"/>
</dbReference>
<dbReference type="InterPro" id="IPR051698">
    <property type="entry name" value="Transposase_11-like"/>
</dbReference>
<evidence type="ECO:0000259" key="2">
    <source>
        <dbReference type="Pfam" id="PF01609"/>
    </source>
</evidence>
<protein>
    <recommendedName>
        <fullName evidence="2">Transposase IS4-like domain-containing protein</fullName>
    </recommendedName>
</protein>
<reference evidence="3 4" key="1">
    <citation type="journal article" date="2009" name="Appl. Environ. Microbiol.">
        <title>Community genomic and proteomic analyses of chemoautotrophic iron-oxidizing "Leptospirillum rubarum" (Group II) and "Leptospirillum ferrodiazotrophum" (Group III) bacteria in acid mine drainage biofilms.</title>
        <authorList>
            <person name="Goltsman D.S."/>
            <person name="Denef V.J."/>
            <person name="Singer S.W."/>
            <person name="VerBerkmoes N.C."/>
            <person name="Lefsrud M."/>
            <person name="Mueller R.S."/>
            <person name="Dick G.J."/>
            <person name="Sun C.L."/>
            <person name="Wheeler K.E."/>
            <person name="Zemla A."/>
            <person name="Baker B.J."/>
            <person name="Hauser L."/>
            <person name="Land M."/>
            <person name="Shah M.B."/>
            <person name="Thelen M.P."/>
            <person name="Hettich R.L."/>
            <person name="Banfield J.F."/>
        </authorList>
    </citation>
    <scope>NUCLEOTIDE SEQUENCE [LARGE SCALE GENOMIC DNA]</scope>
</reference>
<dbReference type="EMBL" id="GG693879">
    <property type="protein sequence ID" value="EES52145.1"/>
    <property type="molecule type" value="Genomic_DNA"/>
</dbReference>
<dbReference type="GO" id="GO:0004803">
    <property type="term" value="F:transposase activity"/>
    <property type="evidence" value="ECO:0007669"/>
    <property type="project" value="InterPro"/>
</dbReference>
<evidence type="ECO:0000313" key="4">
    <source>
        <dbReference type="Proteomes" id="UP000009374"/>
    </source>
</evidence>
<dbReference type="InterPro" id="IPR002559">
    <property type="entry name" value="Transposase_11"/>
</dbReference>
<accession>C6HYV9</accession>
<dbReference type="AlphaFoldDB" id="C6HYV9"/>
<feature type="compositionally biased region" description="Polar residues" evidence="1">
    <location>
        <begin position="1"/>
        <end position="22"/>
    </location>
</feature>
<dbReference type="Proteomes" id="UP000009374">
    <property type="component" value="Unassembled WGS sequence"/>
</dbReference>